<dbReference type="GeneID" id="55968519"/>
<comment type="caution">
    <text evidence="2">The sequence shown here is derived from an EMBL/GenBank/DDBJ whole genome shotgun (WGS) entry which is preliminary data.</text>
</comment>
<feature type="compositionally biased region" description="Basic and acidic residues" evidence="1">
    <location>
        <begin position="113"/>
        <end position="122"/>
    </location>
</feature>
<gene>
    <name evidence="2" type="ORF">GMORB2_2289</name>
</gene>
<organism evidence="2 3">
    <name type="scientific">Geosmithia morbida</name>
    <dbReference type="NCBI Taxonomy" id="1094350"/>
    <lineage>
        <taxon>Eukaryota</taxon>
        <taxon>Fungi</taxon>
        <taxon>Dikarya</taxon>
        <taxon>Ascomycota</taxon>
        <taxon>Pezizomycotina</taxon>
        <taxon>Sordariomycetes</taxon>
        <taxon>Hypocreomycetidae</taxon>
        <taxon>Hypocreales</taxon>
        <taxon>Bionectriaceae</taxon>
        <taxon>Geosmithia</taxon>
    </lineage>
</organism>
<dbReference type="RefSeq" id="XP_035319979.1">
    <property type="nucleotide sequence ID" value="XM_035464269.1"/>
</dbReference>
<dbReference type="AlphaFoldDB" id="A0A9P4YT43"/>
<reference evidence="2" key="1">
    <citation type="submission" date="2020-03" db="EMBL/GenBank/DDBJ databases">
        <title>Site-based positive gene gene selection in Geosmithia morbida across the United States reveals a broad range of putative effectors and factors for local host and environmental adapation.</title>
        <authorList>
            <person name="Onufrak A."/>
            <person name="Murdoch R.W."/>
            <person name="Gazis R."/>
            <person name="Huff M."/>
            <person name="Staton M."/>
            <person name="Klingeman W."/>
            <person name="Hadziabdic D."/>
        </authorList>
    </citation>
    <scope>NUCLEOTIDE SEQUENCE</scope>
    <source>
        <strain evidence="2">1262</strain>
    </source>
</reference>
<accession>A0A9P4YT43</accession>
<feature type="compositionally biased region" description="Basic and acidic residues" evidence="1">
    <location>
        <begin position="75"/>
        <end position="95"/>
    </location>
</feature>
<protein>
    <submittedName>
        <fullName evidence="2">Dynamin central region</fullName>
    </submittedName>
</protein>
<dbReference type="EMBL" id="JAANYQ010000013">
    <property type="protein sequence ID" value="KAF4121327.1"/>
    <property type="molecule type" value="Genomic_DNA"/>
</dbReference>
<dbReference type="Proteomes" id="UP000749293">
    <property type="component" value="Unassembled WGS sequence"/>
</dbReference>
<feature type="region of interest" description="Disordered" evidence="1">
    <location>
        <begin position="74"/>
        <end position="123"/>
    </location>
</feature>
<proteinExistence type="predicted"/>
<evidence type="ECO:0000313" key="3">
    <source>
        <dbReference type="Proteomes" id="UP000749293"/>
    </source>
</evidence>
<sequence length="157" mass="17472">MTDLPGLFSAQSGGQSTEGSEIVRAAVDRHGHRTVGLITEPDDLYRDYGLEAFFLDLAKNKNTVFGRGWHVLRNRSPDERGRTTAQRDEAERDFFSKSPWNSLRRGQVGVETPEPRSTDLPREQITVQLPSFADEAVSGISDAKSTLQRLGSPRDTI</sequence>
<name>A0A9P4YT43_9HYPO</name>
<dbReference type="Gene3D" id="3.40.50.300">
    <property type="entry name" value="P-loop containing nucleotide triphosphate hydrolases"/>
    <property type="match status" value="1"/>
</dbReference>
<evidence type="ECO:0000313" key="2">
    <source>
        <dbReference type="EMBL" id="KAF4121327.1"/>
    </source>
</evidence>
<evidence type="ECO:0000256" key="1">
    <source>
        <dbReference type="SAM" id="MobiDB-lite"/>
    </source>
</evidence>
<dbReference type="InterPro" id="IPR027417">
    <property type="entry name" value="P-loop_NTPase"/>
</dbReference>
<keyword evidence="3" id="KW-1185">Reference proteome</keyword>